<evidence type="ECO:0000313" key="3">
    <source>
        <dbReference type="EMBL" id="AFM42727.1"/>
    </source>
</evidence>
<feature type="domain" description="6-hydroxymethylpterin diphosphokinase MptE-like" evidence="1">
    <location>
        <begin position="206"/>
        <end position="375"/>
    </location>
</feature>
<organism evidence="3 4">
    <name type="scientific">Desulfosporosinus acidiphilus (strain DSM 22704 / JCM 16185 / SJ4)</name>
    <dbReference type="NCBI Taxonomy" id="646529"/>
    <lineage>
        <taxon>Bacteria</taxon>
        <taxon>Bacillati</taxon>
        <taxon>Bacillota</taxon>
        <taxon>Clostridia</taxon>
        <taxon>Eubacteriales</taxon>
        <taxon>Desulfitobacteriaceae</taxon>
        <taxon>Desulfosporosinus</taxon>
    </lineage>
</organism>
<dbReference type="InterPro" id="IPR002826">
    <property type="entry name" value="MptE-like"/>
</dbReference>
<sequence length="618" mass="70637">MTFFEKNLAYLISQGFEEKVLDPYEPSSVSLIKGKSGYYTATKLTEGQEILLHSAYDPLGEASVLIDEGDTASYQSIFLFGLGLGYHLIKLLDQTPKSTLIFVLETDWDIVKAAMKVIDFEEILSTGRVVLAFGKPLEIKAILDRLFVMGEVILKLQRTGFLYFPPKYRVELPSVQEMRNLVLEEVQYHHHALGKNLGWPVQGLTNLVKHLPYLIKSPTLNRIFDTWHKPVVIVLAGPSLNKNIAVLKEWQDRVTIFCVNTVFNKLLDFGIIPDATFSLDRTPTIPEKHYMRDEPIPDSIVFVANPVVDSRSASAFKHHLFIFSSAESFEHELANDLGSGVLSMGLSVTHFAFAFAYHIGAPAIILIGQDLAFGEEGRTHSSGSVYDKVKVDIEKELEIVYLEGYYGEKVPSQVTWRMFRDWYEIFLERYPTLLINATEGGVRIKGTVQMTLQEAMEEYVGIDSTEKDSFVDWLASVSQDILYDDRIETIKTSFMSRIKKLSIAEQVYTRAANMYSFIEDANMSTEIKKRYLNQMYQTAYDILTDEWIYSLFRPEYISRMGAYINLNNGSMDDHDEEMIIKKAILLQEMFKDLTTFLNKLKKILEDKVPELDQEEKLS</sequence>
<dbReference type="PANTHER" id="PTHR41786:SF1">
    <property type="entry name" value="6-HYDROXYMETHYLPTERIN DIPHOSPHOKINASE MPTE-LIKE DOMAIN-CONTAINING PROTEIN"/>
    <property type="match status" value="1"/>
</dbReference>
<dbReference type="OrthoDB" id="5291305at2"/>
<dbReference type="HOGENOM" id="CLU_026503_0_0_9"/>
<dbReference type="Proteomes" id="UP000002892">
    <property type="component" value="Chromosome"/>
</dbReference>
<dbReference type="RefSeq" id="WP_014828714.1">
    <property type="nucleotide sequence ID" value="NC_018068.1"/>
</dbReference>
<dbReference type="InterPro" id="IPR045376">
    <property type="entry name" value="Maf_N"/>
</dbReference>
<dbReference type="Pfam" id="PF01973">
    <property type="entry name" value="MptE-like"/>
    <property type="match status" value="1"/>
</dbReference>
<dbReference type="EMBL" id="CP003639">
    <property type="protein sequence ID" value="AFM42727.1"/>
    <property type="molecule type" value="Genomic_DNA"/>
</dbReference>
<proteinExistence type="predicted"/>
<keyword evidence="4" id="KW-1185">Reference proteome</keyword>
<feature type="domain" description="Glycosyltransferase Maf N-terminal" evidence="2">
    <location>
        <begin position="73"/>
        <end position="126"/>
    </location>
</feature>
<dbReference type="STRING" id="646529.Desaci_3846"/>
<reference evidence="3 4" key="1">
    <citation type="journal article" date="2012" name="J. Bacteriol.">
        <title>Complete genome sequences of Desulfosporosinus orientis DSM765T, Desulfosporosinus youngiae DSM17734T, Desulfosporosinus meridiei DSM13257T, and Desulfosporosinus acidiphilus DSM22704T.</title>
        <authorList>
            <person name="Pester M."/>
            <person name="Brambilla E."/>
            <person name="Alazard D."/>
            <person name="Rattei T."/>
            <person name="Weinmaier T."/>
            <person name="Han J."/>
            <person name="Lucas S."/>
            <person name="Lapidus A."/>
            <person name="Cheng J.F."/>
            <person name="Goodwin L."/>
            <person name="Pitluck S."/>
            <person name="Peters L."/>
            <person name="Ovchinnikova G."/>
            <person name="Teshima H."/>
            <person name="Detter J.C."/>
            <person name="Han C.S."/>
            <person name="Tapia R."/>
            <person name="Land M.L."/>
            <person name="Hauser L."/>
            <person name="Kyrpides N.C."/>
            <person name="Ivanova N.N."/>
            <person name="Pagani I."/>
            <person name="Huntmann M."/>
            <person name="Wei C.L."/>
            <person name="Davenport K.W."/>
            <person name="Daligault H."/>
            <person name="Chain P.S."/>
            <person name="Chen A."/>
            <person name="Mavromatis K."/>
            <person name="Markowitz V."/>
            <person name="Szeto E."/>
            <person name="Mikhailova N."/>
            <person name="Pati A."/>
            <person name="Wagner M."/>
            <person name="Woyke T."/>
            <person name="Ollivier B."/>
            <person name="Klenk H.P."/>
            <person name="Spring S."/>
            <person name="Loy A."/>
        </authorList>
    </citation>
    <scope>NUCLEOTIDE SEQUENCE [LARGE SCALE GENOMIC DNA]</scope>
    <source>
        <strain evidence="4">DSM 22704 / JCM 16185 / SJ4</strain>
    </source>
</reference>
<protein>
    <recommendedName>
        <fullName evidence="5">Motility accessory factor</fullName>
    </recommendedName>
</protein>
<evidence type="ECO:0000313" key="4">
    <source>
        <dbReference type="Proteomes" id="UP000002892"/>
    </source>
</evidence>
<dbReference type="KEGG" id="dai:Desaci_3846"/>
<evidence type="ECO:0008006" key="5">
    <source>
        <dbReference type="Google" id="ProtNLM"/>
    </source>
</evidence>
<dbReference type="AlphaFoldDB" id="I4DAA3"/>
<dbReference type="eggNOG" id="COG2604">
    <property type="taxonomic scope" value="Bacteria"/>
</dbReference>
<accession>I4DAA3</accession>
<evidence type="ECO:0000259" key="2">
    <source>
        <dbReference type="Pfam" id="PF20157"/>
    </source>
</evidence>
<evidence type="ECO:0000259" key="1">
    <source>
        <dbReference type="Pfam" id="PF01973"/>
    </source>
</evidence>
<dbReference type="Pfam" id="PF20157">
    <property type="entry name" value="Maf_flag10_N"/>
    <property type="match status" value="1"/>
</dbReference>
<dbReference type="PANTHER" id="PTHR41786">
    <property type="entry name" value="MOTILITY ACCESSORY FACTOR MAF"/>
    <property type="match status" value="1"/>
</dbReference>
<gene>
    <name evidence="3" type="ordered locus">Desaci_3846</name>
</gene>
<name>I4DAA3_DESAJ</name>